<evidence type="ECO:0000313" key="3">
    <source>
        <dbReference type="Proteomes" id="UP001499930"/>
    </source>
</evidence>
<dbReference type="EMBL" id="BAAAWD010000001">
    <property type="protein sequence ID" value="GAA2985096.1"/>
    <property type="molecule type" value="Genomic_DNA"/>
</dbReference>
<evidence type="ECO:0000256" key="1">
    <source>
        <dbReference type="SAM" id="Phobius"/>
    </source>
</evidence>
<keyword evidence="1" id="KW-0472">Membrane</keyword>
<feature type="transmembrane region" description="Helical" evidence="1">
    <location>
        <begin position="125"/>
        <end position="147"/>
    </location>
</feature>
<dbReference type="Proteomes" id="UP001499930">
    <property type="component" value="Unassembled WGS sequence"/>
</dbReference>
<dbReference type="RefSeq" id="WP_344886726.1">
    <property type="nucleotide sequence ID" value="NZ_BAAAWD010000001.1"/>
</dbReference>
<comment type="caution">
    <text evidence="2">The sequence shown here is derived from an EMBL/GenBank/DDBJ whole genome shotgun (WGS) entry which is preliminary data.</text>
</comment>
<keyword evidence="1" id="KW-1133">Transmembrane helix</keyword>
<proteinExistence type="predicted"/>
<protein>
    <submittedName>
        <fullName evidence="2">DUF1648 domain-containing protein</fullName>
    </submittedName>
</protein>
<reference evidence="2 3" key="1">
    <citation type="journal article" date="2019" name="Int. J. Syst. Evol. Microbiol.">
        <title>The Global Catalogue of Microorganisms (GCM) 10K type strain sequencing project: providing services to taxonomists for standard genome sequencing and annotation.</title>
        <authorList>
            <consortium name="The Broad Institute Genomics Platform"/>
            <consortium name="The Broad Institute Genome Sequencing Center for Infectious Disease"/>
            <person name="Wu L."/>
            <person name="Ma J."/>
        </authorList>
    </citation>
    <scope>NUCLEOTIDE SEQUENCE [LARGE SCALE GENOMIC DNA]</scope>
    <source>
        <strain evidence="2 3">JCM 3106</strain>
    </source>
</reference>
<feature type="transmembrane region" description="Helical" evidence="1">
    <location>
        <begin position="207"/>
        <end position="225"/>
    </location>
</feature>
<evidence type="ECO:0000313" key="2">
    <source>
        <dbReference type="EMBL" id="GAA2985096.1"/>
    </source>
</evidence>
<gene>
    <name evidence="2" type="ORF">GCM10017559_00820</name>
</gene>
<feature type="transmembrane region" description="Helical" evidence="1">
    <location>
        <begin position="92"/>
        <end position="113"/>
    </location>
</feature>
<organism evidence="2 3">
    <name type="scientific">Streptosporangium longisporum</name>
    <dbReference type="NCBI Taxonomy" id="46187"/>
    <lineage>
        <taxon>Bacteria</taxon>
        <taxon>Bacillati</taxon>
        <taxon>Actinomycetota</taxon>
        <taxon>Actinomycetes</taxon>
        <taxon>Streptosporangiales</taxon>
        <taxon>Streptosporangiaceae</taxon>
        <taxon>Streptosporangium</taxon>
    </lineage>
</organism>
<name>A0ABN3XRT8_9ACTN</name>
<feature type="transmembrane region" description="Helical" evidence="1">
    <location>
        <begin position="180"/>
        <end position="201"/>
    </location>
</feature>
<keyword evidence="1" id="KW-0812">Transmembrane</keyword>
<feature type="transmembrane region" description="Helical" evidence="1">
    <location>
        <begin position="57"/>
        <end position="80"/>
    </location>
</feature>
<sequence length="329" mass="34132">MSLRARFLSAAVGWFALVTVALTVPALTLSERLPDPLATHWGVSGAPDRSMSFDALLWFQVGVWAVLAGAAVMPCLVGRLSLRRRTARMSTGALLGGGGLFLLGIEAVTLTANLDAPAWWRASPLGWGVPVAVLGLLAGGWLGALAARPGPDDVPETGAVRRLSLGADQRAVWVSSVHNVAFVVFAGSLLAAGAGCAVFALIGGEGVLWGVAGTLILVGLLGLVFSSARVQVTEEGVVIFYGPLRLPRWRVPIRRVERAWSEKLFPSAVGGWGIRGLPGSATVMLRGGECLVLSYVSGGRLAISIDDAENGAALVNTLVARESTGPGAR</sequence>
<accession>A0ABN3XRT8</accession>
<keyword evidence="3" id="KW-1185">Reference proteome</keyword>